<feature type="transmembrane region" description="Helical" evidence="5">
    <location>
        <begin position="52"/>
        <end position="72"/>
    </location>
</feature>
<dbReference type="InterPro" id="IPR036259">
    <property type="entry name" value="MFS_trans_sf"/>
</dbReference>
<keyword evidence="8" id="KW-1185">Reference proteome</keyword>
<dbReference type="InterPro" id="IPR020846">
    <property type="entry name" value="MFS_dom"/>
</dbReference>
<keyword evidence="2 5" id="KW-0812">Transmembrane</keyword>
<keyword evidence="4 5" id="KW-0472">Membrane</keyword>
<dbReference type="PANTHER" id="PTHR11662:SF399">
    <property type="entry name" value="FI19708P1-RELATED"/>
    <property type="match status" value="1"/>
</dbReference>
<feature type="transmembrane region" description="Helical" evidence="5">
    <location>
        <begin position="139"/>
        <end position="162"/>
    </location>
</feature>
<keyword evidence="3 5" id="KW-1133">Transmembrane helix</keyword>
<feature type="transmembrane region" description="Helical" evidence="5">
    <location>
        <begin position="379"/>
        <end position="397"/>
    </location>
</feature>
<comment type="caution">
    <text evidence="7">The sequence shown here is derived from an EMBL/GenBank/DDBJ whole genome shotgun (WGS) entry which is preliminary data.</text>
</comment>
<feature type="transmembrane region" description="Helical" evidence="5">
    <location>
        <begin position="318"/>
        <end position="339"/>
    </location>
</feature>
<evidence type="ECO:0000256" key="1">
    <source>
        <dbReference type="ARBA" id="ARBA00004141"/>
    </source>
</evidence>
<evidence type="ECO:0000313" key="7">
    <source>
        <dbReference type="EMBL" id="MCY0386635.1"/>
    </source>
</evidence>
<feature type="transmembrane region" description="Helical" evidence="5">
    <location>
        <begin position="168"/>
        <end position="188"/>
    </location>
</feature>
<dbReference type="Pfam" id="PF07690">
    <property type="entry name" value="MFS_1"/>
    <property type="match status" value="1"/>
</dbReference>
<evidence type="ECO:0000256" key="2">
    <source>
        <dbReference type="ARBA" id="ARBA00022692"/>
    </source>
</evidence>
<dbReference type="PROSITE" id="PS50850">
    <property type="entry name" value="MFS"/>
    <property type="match status" value="1"/>
</dbReference>
<dbReference type="Gene3D" id="1.20.1250.20">
    <property type="entry name" value="MFS general substrate transporter like domains"/>
    <property type="match status" value="2"/>
</dbReference>
<evidence type="ECO:0000256" key="3">
    <source>
        <dbReference type="ARBA" id="ARBA00022989"/>
    </source>
</evidence>
<feature type="transmembrane region" description="Helical" evidence="5">
    <location>
        <begin position="288"/>
        <end position="306"/>
    </location>
</feature>
<dbReference type="Proteomes" id="UP001082899">
    <property type="component" value="Unassembled WGS sequence"/>
</dbReference>
<dbReference type="CDD" id="cd17319">
    <property type="entry name" value="MFS_ExuT_GudP_like"/>
    <property type="match status" value="1"/>
</dbReference>
<organism evidence="7 8">
    <name type="scientific">Robbsia betulipollinis</name>
    <dbReference type="NCBI Taxonomy" id="2981849"/>
    <lineage>
        <taxon>Bacteria</taxon>
        <taxon>Pseudomonadati</taxon>
        <taxon>Pseudomonadota</taxon>
        <taxon>Betaproteobacteria</taxon>
        <taxon>Burkholderiales</taxon>
        <taxon>Burkholderiaceae</taxon>
        <taxon>Robbsia</taxon>
    </lineage>
</organism>
<name>A0ABT3ZJE0_9BURK</name>
<feature type="transmembrane region" description="Helical" evidence="5">
    <location>
        <begin position="105"/>
        <end position="127"/>
    </location>
</feature>
<feature type="transmembrane region" description="Helical" evidence="5">
    <location>
        <begin position="351"/>
        <end position="373"/>
    </location>
</feature>
<dbReference type="InterPro" id="IPR050382">
    <property type="entry name" value="MFS_Na/Anion_cotransporter"/>
</dbReference>
<reference evidence="7" key="1">
    <citation type="submission" date="2022-11" db="EMBL/GenBank/DDBJ databases">
        <title>Robbsia betulipollinis sp. nov., isolated from pollen of birch (Betula pendula).</title>
        <authorList>
            <person name="Shi H."/>
            <person name="Ambika Manirajan B."/>
            <person name="Ratering S."/>
            <person name="Geissler-Plaum R."/>
            <person name="Schnell S."/>
        </authorList>
    </citation>
    <scope>NUCLEOTIDE SEQUENCE</scope>
    <source>
        <strain evidence="7">Bb-Pol-6</strain>
    </source>
</reference>
<gene>
    <name evidence="7" type="ORF">OVY01_05160</name>
</gene>
<dbReference type="EMBL" id="JAPMXC010000001">
    <property type="protein sequence ID" value="MCY0386635.1"/>
    <property type="molecule type" value="Genomic_DNA"/>
</dbReference>
<feature type="domain" description="Major facilitator superfamily (MFS) profile" evidence="6">
    <location>
        <begin position="14"/>
        <end position="402"/>
    </location>
</feature>
<evidence type="ECO:0000256" key="4">
    <source>
        <dbReference type="ARBA" id="ARBA00023136"/>
    </source>
</evidence>
<evidence type="ECO:0000313" key="8">
    <source>
        <dbReference type="Proteomes" id="UP001082899"/>
    </source>
</evidence>
<accession>A0ABT3ZJE0</accession>
<proteinExistence type="predicted"/>
<dbReference type="PANTHER" id="PTHR11662">
    <property type="entry name" value="SOLUTE CARRIER FAMILY 17"/>
    <property type="match status" value="1"/>
</dbReference>
<feature type="transmembrane region" description="Helical" evidence="5">
    <location>
        <begin position="79"/>
        <end position="99"/>
    </location>
</feature>
<comment type="subcellular location">
    <subcellularLocation>
        <location evidence="1">Membrane</location>
        <topology evidence="1">Multi-pass membrane protein</topology>
    </subcellularLocation>
</comment>
<feature type="transmembrane region" description="Helical" evidence="5">
    <location>
        <begin position="257"/>
        <end position="279"/>
    </location>
</feature>
<evidence type="ECO:0000256" key="5">
    <source>
        <dbReference type="SAM" id="Phobius"/>
    </source>
</evidence>
<dbReference type="InterPro" id="IPR011701">
    <property type="entry name" value="MFS"/>
</dbReference>
<dbReference type="RefSeq" id="WP_267846162.1">
    <property type="nucleotide sequence ID" value="NZ_JAPMXC010000001.1"/>
</dbReference>
<evidence type="ECO:0000259" key="6">
    <source>
        <dbReference type="PROSITE" id="PS50850"/>
    </source>
</evidence>
<dbReference type="SUPFAM" id="SSF103473">
    <property type="entry name" value="MFS general substrate transporter"/>
    <property type="match status" value="1"/>
</dbReference>
<protein>
    <submittedName>
        <fullName evidence="7">MFS transporter</fullName>
    </submittedName>
</protein>
<sequence>MIDARQRNSTRTWVFVLLYIGYCISYIDRSAISLSLVDIGKEFHLSPAELGIVLSAFYVSYSAMQIPGGWIADRWGSKVVIVASIIFWSVFTLLTGFAWSLASMIVIRVIFGFGEGGYPGAAVKGVAEAYARSERPKMSALLMSSNYVGSFIAPLIIAPLILTLGWRHAFVVAGIGGIVFALVYLVVVRERKREGAAKAMPARQRIDAAATRALLKMPLMWKVLTVWFGMGIVNKGLDAWMPAYLMTARHLNLKSVGLLTPLPFIAASVSTALGGWLLVRYFDGKEKYLMGACCAISAFFLYRMYTAETIGGVIAYQAVVYFFKSFVFAAVFALPTKFLPTHLMGTGAGMVNFGGQVAGFVAPAVIGVLVSTFGGYDAAFMFLIAAAMLAMVVSLTISSANIHTLRATALGEAV</sequence>
<feature type="transmembrane region" description="Helical" evidence="5">
    <location>
        <begin position="12"/>
        <end position="32"/>
    </location>
</feature>